<proteinExistence type="predicted"/>
<keyword evidence="1" id="KW-0812">Transmembrane</keyword>
<evidence type="ECO:0000313" key="3">
    <source>
        <dbReference type="Proteomes" id="UP000018211"/>
    </source>
</evidence>
<feature type="transmembrane region" description="Helical" evidence="1">
    <location>
        <begin position="208"/>
        <end position="226"/>
    </location>
</feature>
<feature type="transmembrane region" description="Helical" evidence="1">
    <location>
        <begin position="114"/>
        <end position="132"/>
    </location>
</feature>
<feature type="transmembrane region" description="Helical" evidence="1">
    <location>
        <begin position="233"/>
        <end position="252"/>
    </location>
</feature>
<comment type="caution">
    <text evidence="2">The sequence shown here is derived from an EMBL/GenBank/DDBJ whole genome shotgun (WGS) entry which is preliminary data.</text>
</comment>
<dbReference type="EMBL" id="CAOF01000140">
    <property type="protein sequence ID" value="CCO48259.1"/>
    <property type="molecule type" value="Genomic_DNA"/>
</dbReference>
<name>A0AAV2VV26_9VIBR</name>
<feature type="transmembrane region" description="Helical" evidence="1">
    <location>
        <begin position="160"/>
        <end position="179"/>
    </location>
</feature>
<protein>
    <submittedName>
        <fullName evidence="2">Uncharacterized protein</fullName>
    </submittedName>
</protein>
<organism evidence="2 3">
    <name type="scientific">Vibrio nigripulchritudo SOn1</name>
    <dbReference type="NCBI Taxonomy" id="1238450"/>
    <lineage>
        <taxon>Bacteria</taxon>
        <taxon>Pseudomonadati</taxon>
        <taxon>Pseudomonadota</taxon>
        <taxon>Gammaproteobacteria</taxon>
        <taxon>Vibrionales</taxon>
        <taxon>Vibrionaceae</taxon>
        <taxon>Vibrio</taxon>
    </lineage>
</organism>
<feature type="transmembrane region" description="Helical" evidence="1">
    <location>
        <begin position="362"/>
        <end position="392"/>
    </location>
</feature>
<dbReference type="Proteomes" id="UP000018211">
    <property type="component" value="Unassembled WGS sequence"/>
</dbReference>
<feature type="transmembrane region" description="Helical" evidence="1">
    <location>
        <begin position="57"/>
        <end position="78"/>
    </location>
</feature>
<keyword evidence="1" id="KW-1133">Transmembrane helix</keyword>
<dbReference type="InterPro" id="IPR051533">
    <property type="entry name" value="WaaL-like"/>
</dbReference>
<feature type="transmembrane region" description="Helical" evidence="1">
    <location>
        <begin position="322"/>
        <end position="341"/>
    </location>
</feature>
<accession>A0AAV2VV26</accession>
<sequence>MKPICNKNSLFKLVLVSFFLLPSSSLLGGVSLWFVLLLAFSFGTIVIGFERNSSKDLVYYCLFFVVLIYSITLSIIRSHNYLITDDLLEILRVFSLLIFLLTGYYLSDRKSVVFLLKFFTFFLIFQFLVSIFQKIEPIKALLSIIWSMDKAWALRSSGTLGNPNVLALMCIFSMLFVYFFEKNKKLKFLLFLVCSITVFLSGSRTGLIGYFSIVMLVLFISGDNSIANIIKKFFYVFLFLIVFIYVFISIAGEFRYMGEFLKVFDGDGVDLTRVGTFSHRLGAWERQFFQFSNSGDVSMLIGMGPAKGAGLRVMDNDYIAQYLKYGIIGVFLNILLILMLLHSSLRSRKIFPNAPKFMFSIVVCYSIFSITASTFLSLLNMIPVMLITGFFIKVGFEKNGV</sequence>
<feature type="transmembrane region" description="Helical" evidence="1">
    <location>
        <begin position="90"/>
        <end position="107"/>
    </location>
</feature>
<gene>
    <name evidence="2" type="ORF">VIBNISOn1_480058</name>
</gene>
<reference evidence="2 3" key="1">
    <citation type="journal article" date="2013" name="ISME J.">
        <title>Comparative genomics of pathogenic lineages of Vibrio nigripulchritudo identifies virulence-associated traits.</title>
        <authorList>
            <person name="Goudenege D."/>
            <person name="Labreuche Y."/>
            <person name="Krin E."/>
            <person name="Ansquer D."/>
            <person name="Mangenot S."/>
            <person name="Calteau A."/>
            <person name="Medigue C."/>
            <person name="Mazel D."/>
            <person name="Polz M.F."/>
            <person name="Le Roux F."/>
        </authorList>
    </citation>
    <scope>NUCLEOTIDE SEQUENCE [LARGE SCALE GENOMIC DNA]</scope>
    <source>
        <strain evidence="2 3">SOn1</strain>
    </source>
</reference>
<evidence type="ECO:0000313" key="2">
    <source>
        <dbReference type="EMBL" id="CCO48259.1"/>
    </source>
</evidence>
<dbReference type="PANTHER" id="PTHR37422:SF13">
    <property type="entry name" value="LIPOPOLYSACCHARIDE BIOSYNTHESIS PROTEIN PA4999-RELATED"/>
    <property type="match status" value="1"/>
</dbReference>
<dbReference type="AlphaFoldDB" id="A0AAV2VV26"/>
<dbReference type="PANTHER" id="PTHR37422">
    <property type="entry name" value="TEICHURONIC ACID BIOSYNTHESIS PROTEIN TUAE"/>
    <property type="match status" value="1"/>
</dbReference>
<feature type="transmembrane region" description="Helical" evidence="1">
    <location>
        <begin position="9"/>
        <end position="26"/>
    </location>
</feature>
<keyword evidence="1" id="KW-0472">Membrane</keyword>
<evidence type="ECO:0000256" key="1">
    <source>
        <dbReference type="SAM" id="Phobius"/>
    </source>
</evidence>